<evidence type="ECO:0000313" key="2">
    <source>
        <dbReference type="Proteomes" id="UP001596122"/>
    </source>
</evidence>
<dbReference type="EMBL" id="JBHSLD010000007">
    <property type="protein sequence ID" value="MFC5380513.1"/>
    <property type="molecule type" value="Genomic_DNA"/>
</dbReference>
<dbReference type="Proteomes" id="UP001596122">
    <property type="component" value="Unassembled WGS sequence"/>
</dbReference>
<evidence type="ECO:0008006" key="3">
    <source>
        <dbReference type="Google" id="ProtNLM"/>
    </source>
</evidence>
<proteinExistence type="predicted"/>
<accession>A0ABW0GKU2</accession>
<dbReference type="InterPro" id="IPR011335">
    <property type="entry name" value="Restrct_endonuc-II-like"/>
</dbReference>
<dbReference type="SUPFAM" id="SSF52980">
    <property type="entry name" value="Restriction endonuclease-like"/>
    <property type="match status" value="1"/>
</dbReference>
<evidence type="ECO:0000313" key="1">
    <source>
        <dbReference type="EMBL" id="MFC5380513.1"/>
    </source>
</evidence>
<organism evidence="1 2">
    <name type="scientific">Aquipuribacter nitratireducens</name>
    <dbReference type="NCBI Taxonomy" id="650104"/>
    <lineage>
        <taxon>Bacteria</taxon>
        <taxon>Bacillati</taxon>
        <taxon>Actinomycetota</taxon>
        <taxon>Actinomycetes</taxon>
        <taxon>Micrococcales</taxon>
        <taxon>Intrasporangiaceae</taxon>
        <taxon>Aquipuribacter</taxon>
    </lineage>
</organism>
<reference evidence="2" key="1">
    <citation type="journal article" date="2019" name="Int. J. Syst. Evol. Microbiol.">
        <title>The Global Catalogue of Microorganisms (GCM) 10K type strain sequencing project: providing services to taxonomists for standard genome sequencing and annotation.</title>
        <authorList>
            <consortium name="The Broad Institute Genomics Platform"/>
            <consortium name="The Broad Institute Genome Sequencing Center for Infectious Disease"/>
            <person name="Wu L."/>
            <person name="Ma J."/>
        </authorList>
    </citation>
    <scope>NUCLEOTIDE SEQUENCE [LARGE SCALE GENOMIC DNA]</scope>
    <source>
        <strain evidence="2">CCUG 43114</strain>
    </source>
</reference>
<keyword evidence="2" id="KW-1185">Reference proteome</keyword>
<protein>
    <recommendedName>
        <fullName evidence="3">DUF559 domain-containing protein</fullName>
    </recommendedName>
</protein>
<comment type="caution">
    <text evidence="1">The sequence shown here is derived from an EMBL/GenBank/DDBJ whole genome shotgun (WGS) entry which is preliminary data.</text>
</comment>
<dbReference type="RefSeq" id="WP_340268122.1">
    <property type="nucleotide sequence ID" value="NZ_JBBEOG010000002.1"/>
</dbReference>
<name>A0ABW0GKU2_9MICO</name>
<sequence>MRPSFGVRGPVATQDLLTELPPSTVYGSGFRRVMHGVRIGAEQPVDHGTLTLGYRRRSPRAVFTAHSAAWIWGARIASAAESVSAGFDGSLPRRRDEVTPHRLSPGTEVVLAGDYGRTASPAWTALDLARALNRPDSDERRSVAEVDAVLRWSSCTRAELLLLLDVVHRLDGLERARRVIELVRDGVDSPPESELRLIAVDAGLPAPVVQCPVRDRAGKVVARLDLGWPELRAGAEYDGLDHLDRDRQTVDIRRHNELRDLGWRVLQVNSPMMKGPRAALIGQLQRVVLGPAPGRLLS</sequence>
<gene>
    <name evidence="1" type="ORF">ACFPJ6_06905</name>
</gene>